<keyword evidence="1" id="KW-1133">Transmembrane helix</keyword>
<dbReference type="InterPro" id="IPR044219">
    <property type="entry name" value="ACER_plant"/>
</dbReference>
<keyword evidence="1" id="KW-0812">Transmembrane</keyword>
<organism evidence="2 3">
    <name type="scientific">Salvia divinorum</name>
    <name type="common">Maria pastora</name>
    <name type="synonym">Diviner's sage</name>
    <dbReference type="NCBI Taxonomy" id="28513"/>
    <lineage>
        <taxon>Eukaryota</taxon>
        <taxon>Viridiplantae</taxon>
        <taxon>Streptophyta</taxon>
        <taxon>Embryophyta</taxon>
        <taxon>Tracheophyta</taxon>
        <taxon>Spermatophyta</taxon>
        <taxon>Magnoliopsida</taxon>
        <taxon>eudicotyledons</taxon>
        <taxon>Gunneridae</taxon>
        <taxon>Pentapetalae</taxon>
        <taxon>asterids</taxon>
        <taxon>lamiids</taxon>
        <taxon>Lamiales</taxon>
        <taxon>Lamiaceae</taxon>
        <taxon>Nepetoideae</taxon>
        <taxon>Mentheae</taxon>
        <taxon>Salviinae</taxon>
        <taxon>Salvia</taxon>
        <taxon>Salvia subgen. Calosphace</taxon>
    </lineage>
</organism>
<dbReference type="EMBL" id="JBEAFC010000008">
    <property type="protein sequence ID" value="KAL1542996.1"/>
    <property type="molecule type" value="Genomic_DNA"/>
</dbReference>
<sequence>MEKPKNAKYLAFGKAIRLHYAIGLVEIVQVLRHSLKRKSHLSEIWQMVCHVSVVLSHLHRSGVSRITSTRLILQSFSIPSRLLQATTRRQNAYGVGNAPVYLHPQILYSPDWHYRSAMPTFLFLYGAVFAVAHSLVRFHVGFKVHCVLLCLLCAPRMYKYYILTEERSAK</sequence>
<dbReference type="Proteomes" id="UP001567538">
    <property type="component" value="Unassembled WGS sequence"/>
</dbReference>
<gene>
    <name evidence="2" type="ORF">AAHA92_20020</name>
</gene>
<name>A0ABD1GJ44_SALDI</name>
<accession>A0ABD1GJ44</accession>
<keyword evidence="3" id="KW-1185">Reference proteome</keyword>
<evidence type="ECO:0000313" key="3">
    <source>
        <dbReference type="Proteomes" id="UP001567538"/>
    </source>
</evidence>
<evidence type="ECO:0000256" key="1">
    <source>
        <dbReference type="SAM" id="Phobius"/>
    </source>
</evidence>
<evidence type="ECO:0000313" key="2">
    <source>
        <dbReference type="EMBL" id="KAL1542996.1"/>
    </source>
</evidence>
<reference evidence="2 3" key="1">
    <citation type="submission" date="2024-06" db="EMBL/GenBank/DDBJ databases">
        <title>A chromosome level genome sequence of Diviner's sage (Salvia divinorum).</title>
        <authorList>
            <person name="Ford S.A."/>
            <person name="Ro D.-K."/>
            <person name="Ness R.W."/>
            <person name="Phillips M.A."/>
        </authorList>
    </citation>
    <scope>NUCLEOTIDE SEQUENCE [LARGE SCALE GENOMIC DNA]</scope>
    <source>
        <strain evidence="2">SAF-2024a</strain>
        <tissue evidence="2">Leaf</tissue>
    </source>
</reference>
<dbReference type="AlphaFoldDB" id="A0ABD1GJ44"/>
<keyword evidence="1" id="KW-0472">Membrane</keyword>
<feature type="transmembrane region" description="Helical" evidence="1">
    <location>
        <begin position="117"/>
        <end position="136"/>
    </location>
</feature>
<dbReference type="PANTHER" id="PTHR46852:SF1">
    <property type="entry name" value="ALKALINE PHYTOCERAMIDASE FAMILY PROTEIN, EXPRESSED"/>
    <property type="match status" value="1"/>
</dbReference>
<proteinExistence type="predicted"/>
<comment type="caution">
    <text evidence="2">The sequence shown here is derived from an EMBL/GenBank/DDBJ whole genome shotgun (WGS) entry which is preliminary data.</text>
</comment>
<protein>
    <submittedName>
        <fullName evidence="2">Alkaline ceramidase-like</fullName>
    </submittedName>
</protein>
<dbReference type="PANTHER" id="PTHR46852">
    <property type="entry name" value="ALKALINE CERAMIDASE"/>
    <property type="match status" value="1"/>
</dbReference>